<evidence type="ECO:0000313" key="10">
    <source>
        <dbReference type="EMBL" id="OXB22072.1"/>
    </source>
</evidence>
<evidence type="ECO:0000259" key="8">
    <source>
        <dbReference type="Pfam" id="PF01757"/>
    </source>
</evidence>
<keyword evidence="4 7" id="KW-0812">Transmembrane</keyword>
<gene>
    <name evidence="10" type="ORF">B0A71_00970</name>
    <name evidence="9" type="ORF">BHE19_00945</name>
</gene>
<dbReference type="GO" id="GO:0016413">
    <property type="term" value="F:O-acetyltransferase activity"/>
    <property type="evidence" value="ECO:0007669"/>
    <property type="project" value="TreeGrafter"/>
</dbReference>
<dbReference type="Proteomes" id="UP000198319">
    <property type="component" value="Unassembled WGS sequence"/>
</dbReference>
<proteinExistence type="inferred from homology"/>
<name>A0A1S1JCW9_9FLAO</name>
<feature type="transmembrane region" description="Helical" evidence="7">
    <location>
        <begin position="163"/>
        <end position="184"/>
    </location>
</feature>
<dbReference type="Proteomes" id="UP000180252">
    <property type="component" value="Unassembled WGS sequence"/>
</dbReference>
<protein>
    <recommendedName>
        <fullName evidence="8">Acyltransferase 3 domain-containing protein</fullName>
    </recommendedName>
</protein>
<evidence type="ECO:0000256" key="3">
    <source>
        <dbReference type="ARBA" id="ARBA00022475"/>
    </source>
</evidence>
<reference evidence="9" key="1">
    <citation type="submission" date="2016-09" db="EMBL/GenBank/DDBJ databases">
        <authorList>
            <person name="Capua I."/>
            <person name="De Benedictis P."/>
            <person name="Joannis T."/>
            <person name="Lombin L.H."/>
            <person name="Cattoli G."/>
        </authorList>
    </citation>
    <scope>NUCLEOTIDE SEQUENCE [LARGE SCALE GENOMIC DNA]</scope>
    <source>
        <strain evidence="9">MSU</strain>
    </source>
</reference>
<feature type="transmembrane region" description="Helical" evidence="7">
    <location>
        <begin position="18"/>
        <end position="38"/>
    </location>
</feature>
<dbReference type="EMBL" id="MIKE01000011">
    <property type="protein sequence ID" value="OHT46113.1"/>
    <property type="molecule type" value="Genomic_DNA"/>
</dbReference>
<dbReference type="EMBL" id="MUHG01000002">
    <property type="protein sequence ID" value="OXB22072.1"/>
    <property type="molecule type" value="Genomic_DNA"/>
</dbReference>
<keyword evidence="3" id="KW-1003">Cell membrane</keyword>
<dbReference type="GO" id="GO:0009246">
    <property type="term" value="P:enterobacterial common antigen biosynthetic process"/>
    <property type="evidence" value="ECO:0007669"/>
    <property type="project" value="TreeGrafter"/>
</dbReference>
<comment type="similarity">
    <text evidence="2">Belongs to the acyltransferase 3 family.</text>
</comment>
<feature type="transmembrane region" description="Helical" evidence="7">
    <location>
        <begin position="53"/>
        <end position="72"/>
    </location>
</feature>
<feature type="transmembrane region" description="Helical" evidence="7">
    <location>
        <begin position="290"/>
        <end position="306"/>
    </location>
</feature>
<evidence type="ECO:0000313" key="11">
    <source>
        <dbReference type="Proteomes" id="UP000180252"/>
    </source>
</evidence>
<evidence type="ECO:0000256" key="6">
    <source>
        <dbReference type="ARBA" id="ARBA00023136"/>
    </source>
</evidence>
<evidence type="ECO:0000256" key="1">
    <source>
        <dbReference type="ARBA" id="ARBA00004651"/>
    </source>
</evidence>
<feature type="transmembrane region" description="Helical" evidence="7">
    <location>
        <begin position="190"/>
        <end position="208"/>
    </location>
</feature>
<dbReference type="STRING" id="1278819.BHE19_00945"/>
<dbReference type="GO" id="GO:0005886">
    <property type="term" value="C:plasma membrane"/>
    <property type="evidence" value="ECO:0007669"/>
    <property type="project" value="UniProtKB-SubCell"/>
</dbReference>
<evidence type="ECO:0000256" key="2">
    <source>
        <dbReference type="ARBA" id="ARBA00007400"/>
    </source>
</evidence>
<dbReference type="PANTHER" id="PTHR40074">
    <property type="entry name" value="O-ACETYLTRANSFERASE WECH"/>
    <property type="match status" value="1"/>
</dbReference>
<comment type="subcellular location">
    <subcellularLocation>
        <location evidence="1">Cell membrane</location>
        <topology evidence="1">Multi-pass membrane protein</topology>
    </subcellularLocation>
</comment>
<sequence>MSITIESKNLNWTNNLRVLATISVIVVHVACDILYQYGHISNFTWWTGNVYDGLVRFCVPVFLMLTGALMLNKKYELNDFLRKKFSRIILPFLFWSLFYVLLTVRSEFLLESEKAFVDIFKRAFTLIIGGSSFHLWYIYMVIGIYLFIPILSKWIQNANEKEILYFLAIWIFALMINQPIFSKFRINVDLTYFTGFLGYLVLGYYLSVKSFQYDARRLKRISVLLLSFGAIITIFGTYFLSISEDRFNEYFYGYLTFNVMLVSIGLFIFFKNSKISNPTLIRVINFINKYSYGIYLVHILVLRFLVSSGIDYDFINPVLAIPITTLLCLFLSSFIIYAVNKLPYGQYISG</sequence>
<dbReference type="OrthoDB" id="9810469at2"/>
<organism evidence="9 11">
    <name type="scientific">Flavobacterium tructae</name>
    <dbReference type="NCBI Taxonomy" id="1114873"/>
    <lineage>
        <taxon>Bacteria</taxon>
        <taxon>Pseudomonadati</taxon>
        <taxon>Bacteroidota</taxon>
        <taxon>Flavobacteriia</taxon>
        <taxon>Flavobacteriales</taxon>
        <taxon>Flavobacteriaceae</taxon>
        <taxon>Flavobacterium</taxon>
    </lineage>
</organism>
<keyword evidence="5 7" id="KW-1133">Transmembrane helix</keyword>
<dbReference type="PANTHER" id="PTHR40074:SF2">
    <property type="entry name" value="O-ACETYLTRANSFERASE WECH"/>
    <property type="match status" value="1"/>
</dbReference>
<dbReference type="InterPro" id="IPR002656">
    <property type="entry name" value="Acyl_transf_3_dom"/>
</dbReference>
<comment type="caution">
    <text evidence="9">The sequence shown here is derived from an EMBL/GenBank/DDBJ whole genome shotgun (WGS) entry which is preliminary data.</text>
</comment>
<feature type="transmembrane region" description="Helical" evidence="7">
    <location>
        <begin position="318"/>
        <end position="339"/>
    </location>
</feature>
<dbReference type="AlphaFoldDB" id="A0A1S1JCW9"/>
<dbReference type="Pfam" id="PF01757">
    <property type="entry name" value="Acyl_transf_3"/>
    <property type="match status" value="1"/>
</dbReference>
<evidence type="ECO:0000256" key="7">
    <source>
        <dbReference type="SAM" id="Phobius"/>
    </source>
</evidence>
<evidence type="ECO:0000313" key="12">
    <source>
        <dbReference type="Proteomes" id="UP000198319"/>
    </source>
</evidence>
<dbReference type="RefSeq" id="WP_070905900.1">
    <property type="nucleotide sequence ID" value="NZ_MIKE01000011.1"/>
</dbReference>
<feature type="transmembrane region" description="Helical" evidence="7">
    <location>
        <begin position="220"/>
        <end position="239"/>
    </location>
</feature>
<evidence type="ECO:0000256" key="4">
    <source>
        <dbReference type="ARBA" id="ARBA00022692"/>
    </source>
</evidence>
<keyword evidence="6 7" id="KW-0472">Membrane</keyword>
<feature type="transmembrane region" description="Helical" evidence="7">
    <location>
        <begin position="124"/>
        <end position="151"/>
    </location>
</feature>
<reference evidence="10 12" key="3">
    <citation type="submission" date="2016-11" db="EMBL/GenBank/DDBJ databases">
        <title>Whole genomes of Flavobacteriaceae.</title>
        <authorList>
            <person name="Stine C."/>
            <person name="Li C."/>
            <person name="Tadesse D."/>
        </authorList>
    </citation>
    <scope>NUCLEOTIDE SEQUENCE [LARGE SCALE GENOMIC DNA]</scope>
    <source>
        <strain evidence="10 12">ATCC BAA-2541</strain>
    </source>
</reference>
<feature type="domain" description="Acyltransferase 3" evidence="8">
    <location>
        <begin position="11"/>
        <end position="335"/>
    </location>
</feature>
<keyword evidence="12" id="KW-1185">Reference proteome</keyword>
<feature type="transmembrane region" description="Helical" evidence="7">
    <location>
        <begin position="251"/>
        <end position="270"/>
    </location>
</feature>
<reference evidence="11" key="2">
    <citation type="submission" date="2016-09" db="EMBL/GenBank/DDBJ databases">
        <authorList>
            <person name="Chen S."/>
            <person name="Walker E."/>
        </authorList>
    </citation>
    <scope>NUCLEOTIDE SEQUENCE [LARGE SCALE GENOMIC DNA]</scope>
    <source>
        <strain evidence="11">MSU</strain>
    </source>
</reference>
<feature type="transmembrane region" description="Helical" evidence="7">
    <location>
        <begin position="84"/>
        <end position="104"/>
    </location>
</feature>
<accession>A0A1S1JCW9</accession>
<evidence type="ECO:0000256" key="5">
    <source>
        <dbReference type="ARBA" id="ARBA00022989"/>
    </source>
</evidence>
<evidence type="ECO:0000313" key="9">
    <source>
        <dbReference type="EMBL" id="OHT46113.1"/>
    </source>
</evidence>